<evidence type="ECO:0000313" key="2">
    <source>
        <dbReference type="EMBL" id="WKD50599.1"/>
    </source>
</evidence>
<proteinExistence type="predicted"/>
<protein>
    <recommendedName>
        <fullName evidence="4">DUF3592 domain-containing protein</fullName>
    </recommendedName>
</protein>
<organism evidence="2 3">
    <name type="scientific">Microbulbifer spongiae</name>
    <dbReference type="NCBI Taxonomy" id="2944933"/>
    <lineage>
        <taxon>Bacteria</taxon>
        <taxon>Pseudomonadati</taxon>
        <taxon>Pseudomonadota</taxon>
        <taxon>Gammaproteobacteria</taxon>
        <taxon>Cellvibrionales</taxon>
        <taxon>Microbulbiferaceae</taxon>
        <taxon>Microbulbifer</taxon>
    </lineage>
</organism>
<dbReference type="Proteomes" id="UP001321520">
    <property type="component" value="Chromosome"/>
</dbReference>
<sequence length="159" mass="18126">MNLTKWEKYTILISLFVVLTTSGASLSSIYTPTCVISFPSEILIRKSIIYSALIVGNIFVLTMFFIRTKINFICTTFVLLFIVLSIFTSTQREFELERLHWKFDGVVSKKYRSDNHGARTIKVNGVDYEYIAPDLWDSINVGDRVSKNSCEGTSVISKE</sequence>
<dbReference type="EMBL" id="CP098023">
    <property type="protein sequence ID" value="WKD50599.1"/>
    <property type="molecule type" value="Genomic_DNA"/>
</dbReference>
<keyword evidence="3" id="KW-1185">Reference proteome</keyword>
<reference evidence="2 3" key="1">
    <citation type="submission" date="2022-05" db="EMBL/GenBank/DDBJ databases">
        <title>Microbulbifer sp. nov., isolated from sponge.</title>
        <authorList>
            <person name="Gao L."/>
        </authorList>
    </citation>
    <scope>NUCLEOTIDE SEQUENCE [LARGE SCALE GENOMIC DNA]</scope>
    <source>
        <strain evidence="2 3">MI-G</strain>
    </source>
</reference>
<feature type="transmembrane region" description="Helical" evidence="1">
    <location>
        <begin position="48"/>
        <end position="66"/>
    </location>
</feature>
<dbReference type="RefSeq" id="WP_301417045.1">
    <property type="nucleotide sequence ID" value="NZ_CP098023.1"/>
</dbReference>
<keyword evidence="1" id="KW-1133">Transmembrane helix</keyword>
<evidence type="ECO:0000256" key="1">
    <source>
        <dbReference type="SAM" id="Phobius"/>
    </source>
</evidence>
<feature type="transmembrane region" description="Helical" evidence="1">
    <location>
        <begin position="12"/>
        <end position="36"/>
    </location>
</feature>
<feature type="transmembrane region" description="Helical" evidence="1">
    <location>
        <begin position="72"/>
        <end position="90"/>
    </location>
</feature>
<evidence type="ECO:0000313" key="3">
    <source>
        <dbReference type="Proteomes" id="UP001321520"/>
    </source>
</evidence>
<evidence type="ECO:0008006" key="4">
    <source>
        <dbReference type="Google" id="ProtNLM"/>
    </source>
</evidence>
<name>A0ABY9EG41_9GAMM</name>
<accession>A0ABY9EG41</accession>
<gene>
    <name evidence="2" type="ORF">M8T91_04005</name>
</gene>
<keyword evidence="1" id="KW-0812">Transmembrane</keyword>
<keyword evidence="1" id="KW-0472">Membrane</keyword>